<evidence type="ECO:0000256" key="2">
    <source>
        <dbReference type="ARBA" id="ARBA00023125"/>
    </source>
</evidence>
<dbReference type="PANTHER" id="PTHR33204">
    <property type="entry name" value="TRANSCRIPTIONAL REGULATOR, MARR FAMILY"/>
    <property type="match status" value="1"/>
</dbReference>
<evidence type="ECO:0000256" key="1">
    <source>
        <dbReference type="ARBA" id="ARBA00023015"/>
    </source>
</evidence>
<dbReference type="EMBL" id="JAWRCO010000001">
    <property type="protein sequence ID" value="MDW6004383.1"/>
    <property type="molecule type" value="Genomic_DNA"/>
</dbReference>
<name>A0A1Y6IME9_9VIBR</name>
<keyword evidence="8" id="KW-1185">Reference proteome</keyword>
<evidence type="ECO:0000313" key="6">
    <source>
        <dbReference type="EMBL" id="SMR98818.1"/>
    </source>
</evidence>
<dbReference type="Pfam" id="PF01638">
    <property type="entry name" value="HxlR"/>
    <property type="match status" value="1"/>
</dbReference>
<keyword evidence="2" id="KW-0238">DNA-binding</keyword>
<accession>A0A1Y6IME9</accession>
<reference evidence="5 8" key="2">
    <citation type="submission" date="2023-11" db="EMBL/GenBank/DDBJ databases">
        <title>Plant-associative lifestyle of Vibrio porteresiae and its evolutionary dynamics.</title>
        <authorList>
            <person name="Rameshkumar N."/>
            <person name="Kirti K."/>
        </authorList>
    </citation>
    <scope>NUCLEOTIDE SEQUENCE [LARGE SCALE GENOMIC DNA]</scope>
    <source>
        <strain evidence="5 8">MSSRF38</strain>
    </source>
</reference>
<dbReference type="EMBL" id="FXXI01000001">
    <property type="protein sequence ID" value="SMR98818.1"/>
    <property type="molecule type" value="Genomic_DNA"/>
</dbReference>
<protein>
    <submittedName>
        <fullName evidence="6">HTH-type transcriptional activator HxlR</fullName>
    </submittedName>
    <submittedName>
        <fullName evidence="5">Helix-turn-helix domain-containing protein</fullName>
    </submittedName>
</protein>
<evidence type="ECO:0000313" key="8">
    <source>
        <dbReference type="Proteomes" id="UP001283366"/>
    </source>
</evidence>
<feature type="domain" description="HTH hxlR-type" evidence="4">
    <location>
        <begin position="24"/>
        <end position="123"/>
    </location>
</feature>
<dbReference type="AlphaFoldDB" id="A0A1Y6IME9"/>
<dbReference type="GO" id="GO:0003677">
    <property type="term" value="F:DNA binding"/>
    <property type="evidence" value="ECO:0007669"/>
    <property type="project" value="UniProtKB-KW"/>
</dbReference>
<proteinExistence type="predicted"/>
<dbReference type="Proteomes" id="UP001283366">
    <property type="component" value="Unassembled WGS sequence"/>
</dbReference>
<evidence type="ECO:0000313" key="5">
    <source>
        <dbReference type="EMBL" id="MDW6004383.1"/>
    </source>
</evidence>
<keyword evidence="1" id="KW-0805">Transcription regulation</keyword>
<reference evidence="6 7" key="1">
    <citation type="submission" date="2017-05" db="EMBL/GenBank/DDBJ databases">
        <authorList>
            <person name="Song R."/>
            <person name="Chenine A.L."/>
            <person name="Ruprecht R.M."/>
        </authorList>
    </citation>
    <scope>NUCLEOTIDE SEQUENCE [LARGE SCALE GENOMIC DNA]</scope>
    <source>
        <strain evidence="6 7">CECT 7927</strain>
    </source>
</reference>
<dbReference type="OrthoDB" id="9807069at2"/>
<evidence type="ECO:0000256" key="3">
    <source>
        <dbReference type="ARBA" id="ARBA00023163"/>
    </source>
</evidence>
<sequence>MEKITQIEQLREKYQRGNVFIDKCPSRKVLNHVTSRWGVLVLIALADGERHRFGELRKKITGISEKMLAQTLQTLERDGFLTRIAYPVVPPHVEYQLTPHGHTVTQKVAVLAEWIEDNIFDIQTIQHHYDDLQTQRE</sequence>
<organism evidence="6 7">
    <name type="scientific">Vibrio mangrovi</name>
    <dbReference type="NCBI Taxonomy" id="474394"/>
    <lineage>
        <taxon>Bacteria</taxon>
        <taxon>Pseudomonadati</taxon>
        <taxon>Pseudomonadota</taxon>
        <taxon>Gammaproteobacteria</taxon>
        <taxon>Vibrionales</taxon>
        <taxon>Vibrionaceae</taxon>
        <taxon>Vibrio</taxon>
    </lineage>
</organism>
<dbReference type="InterPro" id="IPR002577">
    <property type="entry name" value="HTH_HxlR"/>
</dbReference>
<dbReference type="RefSeq" id="WP_087478910.1">
    <property type="nucleotide sequence ID" value="NZ_AP024883.1"/>
</dbReference>
<dbReference type="InterPro" id="IPR036388">
    <property type="entry name" value="WH-like_DNA-bd_sf"/>
</dbReference>
<evidence type="ECO:0000313" key="7">
    <source>
        <dbReference type="Proteomes" id="UP000196125"/>
    </source>
</evidence>
<dbReference type="PANTHER" id="PTHR33204:SF37">
    <property type="entry name" value="HTH-TYPE TRANSCRIPTIONAL REGULATOR YODB"/>
    <property type="match status" value="1"/>
</dbReference>
<dbReference type="Gene3D" id="1.10.10.10">
    <property type="entry name" value="Winged helix-like DNA-binding domain superfamily/Winged helix DNA-binding domain"/>
    <property type="match status" value="1"/>
</dbReference>
<dbReference type="PROSITE" id="PS51118">
    <property type="entry name" value="HTH_HXLR"/>
    <property type="match status" value="1"/>
</dbReference>
<dbReference type="InterPro" id="IPR036390">
    <property type="entry name" value="WH_DNA-bd_sf"/>
</dbReference>
<evidence type="ECO:0000259" key="4">
    <source>
        <dbReference type="PROSITE" id="PS51118"/>
    </source>
</evidence>
<keyword evidence="3" id="KW-0804">Transcription</keyword>
<gene>
    <name evidence="6" type="primary">hxlR</name>
    <name evidence="5" type="ORF">SBX37_16115</name>
    <name evidence="6" type="ORF">VIM7927_00031</name>
</gene>
<dbReference type="SUPFAM" id="SSF46785">
    <property type="entry name" value="Winged helix' DNA-binding domain"/>
    <property type="match status" value="1"/>
</dbReference>
<dbReference type="Proteomes" id="UP000196125">
    <property type="component" value="Unassembled WGS sequence"/>
</dbReference>